<proteinExistence type="predicted"/>
<dbReference type="Gene3D" id="3.30.390.10">
    <property type="entry name" value="Enolase-like, N-terminal domain"/>
    <property type="match status" value="1"/>
</dbReference>
<accession>A0A382QXZ4</accession>
<evidence type="ECO:0000313" key="1">
    <source>
        <dbReference type="EMBL" id="SVC89718.1"/>
    </source>
</evidence>
<dbReference type="EMBL" id="UINC01117350">
    <property type="protein sequence ID" value="SVC89718.1"/>
    <property type="molecule type" value="Genomic_DNA"/>
</dbReference>
<protein>
    <recommendedName>
        <fullName evidence="2">Mandelate racemase/muconate lactonizing enzyme N-terminal domain-containing protein</fullName>
    </recommendedName>
</protein>
<organism evidence="1">
    <name type="scientific">marine metagenome</name>
    <dbReference type="NCBI Taxonomy" id="408172"/>
    <lineage>
        <taxon>unclassified sequences</taxon>
        <taxon>metagenomes</taxon>
        <taxon>ecological metagenomes</taxon>
    </lineage>
</organism>
<feature type="non-terminal residue" evidence="1">
    <location>
        <position position="30"/>
    </location>
</feature>
<evidence type="ECO:0008006" key="2">
    <source>
        <dbReference type="Google" id="ProtNLM"/>
    </source>
</evidence>
<dbReference type="InterPro" id="IPR029017">
    <property type="entry name" value="Enolase-like_N"/>
</dbReference>
<dbReference type="AlphaFoldDB" id="A0A382QXZ4"/>
<sequence length="30" mass="3609">MRNWIFVKVITDEPDLHGWGEATLEWHTRA</sequence>
<name>A0A382QXZ4_9ZZZZ</name>
<reference evidence="1" key="1">
    <citation type="submission" date="2018-05" db="EMBL/GenBank/DDBJ databases">
        <authorList>
            <person name="Lanie J.A."/>
            <person name="Ng W.-L."/>
            <person name="Kazmierczak K.M."/>
            <person name="Andrzejewski T.M."/>
            <person name="Davidsen T.M."/>
            <person name="Wayne K.J."/>
            <person name="Tettelin H."/>
            <person name="Glass J.I."/>
            <person name="Rusch D."/>
            <person name="Podicherti R."/>
            <person name="Tsui H.-C.T."/>
            <person name="Winkler M.E."/>
        </authorList>
    </citation>
    <scope>NUCLEOTIDE SEQUENCE</scope>
</reference>
<gene>
    <name evidence="1" type="ORF">METZ01_LOCUS342572</name>
</gene>